<dbReference type="PANTHER" id="PTHR30480:SF13">
    <property type="entry name" value="BETA-HEXOSAMINIDASE"/>
    <property type="match status" value="1"/>
</dbReference>
<dbReference type="Pfam" id="PF01915">
    <property type="entry name" value="Glyco_hydro_3_C"/>
    <property type="match status" value="1"/>
</dbReference>
<proteinExistence type="inferred from homology"/>
<feature type="region of interest" description="Disordered" evidence="7">
    <location>
        <begin position="25"/>
        <end position="78"/>
    </location>
</feature>
<dbReference type="GO" id="GO:0016787">
    <property type="term" value="F:hydrolase activity"/>
    <property type="evidence" value="ECO:0007669"/>
    <property type="project" value="UniProtKB-KW"/>
</dbReference>
<feature type="domain" description="Glycoside hydrolase family 3 C-terminal" evidence="9">
    <location>
        <begin position="457"/>
        <end position="619"/>
    </location>
</feature>
<evidence type="ECO:0000256" key="6">
    <source>
        <dbReference type="RuleBase" id="RU361161"/>
    </source>
</evidence>
<dbReference type="Proteomes" id="UP001484239">
    <property type="component" value="Unassembled WGS sequence"/>
</dbReference>
<evidence type="ECO:0000256" key="4">
    <source>
        <dbReference type="ARBA" id="ARBA00022801"/>
    </source>
</evidence>
<evidence type="ECO:0000256" key="7">
    <source>
        <dbReference type="SAM" id="MobiDB-lite"/>
    </source>
</evidence>
<dbReference type="InterPro" id="IPR019800">
    <property type="entry name" value="Glyco_hydro_3_AS"/>
</dbReference>
<dbReference type="PROSITE" id="PS00775">
    <property type="entry name" value="GLYCOSYL_HYDROL_F3"/>
    <property type="match status" value="1"/>
</dbReference>
<evidence type="ECO:0000313" key="11">
    <source>
        <dbReference type="Proteomes" id="UP001484239"/>
    </source>
</evidence>
<accession>A0ABU9E833</accession>
<evidence type="ECO:0000256" key="3">
    <source>
        <dbReference type="ARBA" id="ARBA00012663"/>
    </source>
</evidence>
<dbReference type="InterPro" id="IPR017853">
    <property type="entry name" value="GH"/>
</dbReference>
<evidence type="ECO:0000256" key="2">
    <source>
        <dbReference type="ARBA" id="ARBA00005336"/>
    </source>
</evidence>
<dbReference type="SUPFAM" id="SSF51445">
    <property type="entry name" value="(Trans)glycosidases"/>
    <property type="match status" value="1"/>
</dbReference>
<evidence type="ECO:0000256" key="1">
    <source>
        <dbReference type="ARBA" id="ARBA00001231"/>
    </source>
</evidence>
<feature type="compositionally biased region" description="Pro residues" evidence="7">
    <location>
        <begin position="58"/>
        <end position="71"/>
    </location>
</feature>
<evidence type="ECO:0000313" key="10">
    <source>
        <dbReference type="EMBL" id="MEK9500908.1"/>
    </source>
</evidence>
<dbReference type="PANTHER" id="PTHR30480">
    <property type="entry name" value="BETA-HEXOSAMINIDASE-RELATED"/>
    <property type="match status" value="1"/>
</dbReference>
<dbReference type="InterPro" id="IPR002772">
    <property type="entry name" value="Glyco_hydro_3_C"/>
</dbReference>
<dbReference type="InterPro" id="IPR001764">
    <property type="entry name" value="Glyco_hydro_3_N"/>
</dbReference>
<comment type="caution">
    <text evidence="10">The sequence shown here is derived from an EMBL/GenBank/DDBJ whole genome shotgun (WGS) entry which is preliminary data.</text>
</comment>
<dbReference type="PRINTS" id="PR00133">
    <property type="entry name" value="GLHYDRLASE3"/>
</dbReference>
<dbReference type="PROSITE" id="PS51257">
    <property type="entry name" value="PROKAR_LIPOPROTEIN"/>
    <property type="match status" value="1"/>
</dbReference>
<reference evidence="10 11" key="1">
    <citation type="submission" date="2024-02" db="EMBL/GenBank/DDBJ databases">
        <title>A novel Gemmatimonadota bacterium.</title>
        <authorList>
            <person name="Du Z.-J."/>
            <person name="Ye Y.-Q."/>
        </authorList>
    </citation>
    <scope>NUCLEOTIDE SEQUENCE [LARGE SCALE GENOMIC DNA]</scope>
    <source>
        <strain evidence="10 11">DH-20</strain>
    </source>
</reference>
<evidence type="ECO:0000259" key="8">
    <source>
        <dbReference type="Pfam" id="PF00933"/>
    </source>
</evidence>
<protein>
    <recommendedName>
        <fullName evidence="3">beta-N-acetylhexosaminidase</fullName>
        <ecNumber evidence="3">3.2.1.52</ecNumber>
    </recommendedName>
</protein>
<dbReference type="Gene3D" id="3.20.20.300">
    <property type="entry name" value="Glycoside hydrolase, family 3, N-terminal domain"/>
    <property type="match status" value="1"/>
</dbReference>
<dbReference type="Pfam" id="PF00933">
    <property type="entry name" value="Glyco_hydro_3"/>
    <property type="match status" value="1"/>
</dbReference>
<dbReference type="Gene3D" id="3.40.50.1700">
    <property type="entry name" value="Glycoside hydrolase family 3 C-terminal domain"/>
    <property type="match status" value="1"/>
</dbReference>
<name>A0ABU9E833_9BACT</name>
<keyword evidence="4 6" id="KW-0378">Hydrolase</keyword>
<gene>
    <name evidence="10" type="ORF">WI372_07970</name>
</gene>
<feature type="compositionally biased region" description="Low complexity" evidence="7">
    <location>
        <begin position="39"/>
        <end position="57"/>
    </location>
</feature>
<dbReference type="RefSeq" id="WP_405286720.1">
    <property type="nucleotide sequence ID" value="NZ_JBBHLI010000003.1"/>
</dbReference>
<feature type="domain" description="Glycoside hydrolase family 3 N-terminal" evidence="8">
    <location>
        <begin position="88"/>
        <end position="419"/>
    </location>
</feature>
<dbReference type="InterPro" id="IPR036881">
    <property type="entry name" value="Glyco_hydro_3_C_sf"/>
</dbReference>
<evidence type="ECO:0000256" key="5">
    <source>
        <dbReference type="ARBA" id="ARBA00023295"/>
    </source>
</evidence>
<sequence>MRPAFAPISRFGPVLTALVLVGGCAGSGSRSEPPPPPVTEMVPVVDAAPDRTAAPGADAPPPADAPAPRSPDAPGDGWAEATLAQMSLRQKVGQMIMPFVLGDYAPEGSPGHDRIVRMLEEQEIGGLIVSVGSPTDVALKLNDFQRHSRLPLLVGADMESGAGFRLRGAVHLPGNVPLGGATEFPPPMAVGATGSAELAYEMGRITALEARAVGVHVPFAPVLDVNSNPDNPIINTRSFGEQPREVARLGAAFIRGVQEHGAIATAKHFPGHGDTETDSHLALPVIRSPRERLDSVELVPFRAAVESGVGAIMTAHIAVPSLSGEEETPSTLAEGVLTDLLRRDLGFEGLLFTDAMDMDAIDARFPRGEASVRAVIAGADVVLMPPSVPEAADALVDAVRQGRISEARIDRSALAILRVKERMGLHRQRTVDLDRVGRVVGVPSHEAVADDVAKRSVTLLRNRGDLLPLLGTRSARVLSVSLRRDSDLMAGRTFDGVLRNRYPRLVTATLTRDTRPEIYRELALDAQRSDLVVVSLYVNWSQAASDEPLPEGITDFIAELERSGTPHVVVSFGNPYLLREVPSSRAYLLAWSGAETSQRAAARALFEGRLTGRMPIQLPSWFSIGDGLIAAPLAGDGR</sequence>
<organism evidence="10 11">
    <name type="scientific">Gaopeijia maritima</name>
    <dbReference type="NCBI Taxonomy" id="3119007"/>
    <lineage>
        <taxon>Bacteria</taxon>
        <taxon>Pseudomonadati</taxon>
        <taxon>Gemmatimonadota</taxon>
        <taxon>Longimicrobiia</taxon>
        <taxon>Gaopeijiales</taxon>
        <taxon>Gaopeijiaceae</taxon>
        <taxon>Gaopeijia</taxon>
    </lineage>
</organism>
<dbReference type="InterPro" id="IPR036962">
    <property type="entry name" value="Glyco_hydro_3_N_sf"/>
</dbReference>
<dbReference type="InterPro" id="IPR050226">
    <property type="entry name" value="NagZ_Beta-hexosaminidase"/>
</dbReference>
<comment type="catalytic activity">
    <reaction evidence="1">
        <text>Hydrolysis of terminal non-reducing N-acetyl-D-hexosamine residues in N-acetyl-beta-D-hexosaminides.</text>
        <dbReference type="EC" id="3.2.1.52"/>
    </reaction>
</comment>
<keyword evidence="5 6" id="KW-0326">Glycosidase</keyword>
<keyword evidence="11" id="KW-1185">Reference proteome</keyword>
<comment type="similarity">
    <text evidence="2 6">Belongs to the glycosyl hydrolase 3 family.</text>
</comment>
<evidence type="ECO:0000259" key="9">
    <source>
        <dbReference type="Pfam" id="PF01915"/>
    </source>
</evidence>
<dbReference type="EC" id="3.2.1.52" evidence="3"/>
<dbReference type="EMBL" id="JBBHLI010000003">
    <property type="protein sequence ID" value="MEK9500908.1"/>
    <property type="molecule type" value="Genomic_DNA"/>
</dbReference>